<accession>A0A940SHT9</accession>
<protein>
    <recommendedName>
        <fullName evidence="3">Secreted protein</fullName>
    </recommendedName>
</protein>
<organism evidence="1 2">
    <name type="scientific">Gottfriedia endophytica</name>
    <dbReference type="NCBI Taxonomy" id="2820819"/>
    <lineage>
        <taxon>Bacteria</taxon>
        <taxon>Bacillati</taxon>
        <taxon>Bacillota</taxon>
        <taxon>Bacilli</taxon>
        <taxon>Bacillales</taxon>
        <taxon>Bacillaceae</taxon>
        <taxon>Gottfriedia</taxon>
    </lineage>
</organism>
<proteinExistence type="predicted"/>
<dbReference type="RefSeq" id="WP_209406882.1">
    <property type="nucleotide sequence ID" value="NZ_JAGIYQ010000012.1"/>
</dbReference>
<dbReference type="Proteomes" id="UP000682134">
    <property type="component" value="Unassembled WGS sequence"/>
</dbReference>
<gene>
    <name evidence="1" type="ORF">J5Y03_15380</name>
</gene>
<evidence type="ECO:0008006" key="3">
    <source>
        <dbReference type="Google" id="ProtNLM"/>
    </source>
</evidence>
<reference evidence="1" key="1">
    <citation type="submission" date="2021-04" db="EMBL/GenBank/DDBJ databases">
        <title>Genome seq and assembly of Bacillus sp.</title>
        <authorList>
            <person name="Chhetri G."/>
        </authorList>
    </citation>
    <scope>NUCLEOTIDE SEQUENCE</scope>
    <source>
        <strain evidence="1">RG28</strain>
    </source>
</reference>
<keyword evidence="2" id="KW-1185">Reference proteome</keyword>
<evidence type="ECO:0000313" key="1">
    <source>
        <dbReference type="EMBL" id="MBP0726542.1"/>
    </source>
</evidence>
<dbReference type="AlphaFoldDB" id="A0A940SHT9"/>
<comment type="caution">
    <text evidence="1">The sequence shown here is derived from an EMBL/GenBank/DDBJ whole genome shotgun (WGS) entry which is preliminary data.</text>
</comment>
<evidence type="ECO:0000313" key="2">
    <source>
        <dbReference type="Proteomes" id="UP000682134"/>
    </source>
</evidence>
<dbReference type="EMBL" id="JAGIYQ010000012">
    <property type="protein sequence ID" value="MBP0726542.1"/>
    <property type="molecule type" value="Genomic_DNA"/>
</dbReference>
<name>A0A940SHT9_9BACI</name>
<sequence length="263" mass="30100">MKKWVLAAILYLAVAIGGFTIYENFFQNESNGTHEKMDGHNDDMMHHETNENESEVNTELQYQNGLITISIKNKSGNPVTQFEVNHEKILHLIVVNDQLNQYYHLHPKQLGNGKFQIQKNLSNGSYKAFIDIKPKNLQYVVKPVQFKVGKNEVVHEPNLIPDTKLTKEVEGKIVSLNMSSHKAHEMITLDFKLDTTNLEPYLGAMGHVVILDEHATHYLHVHPKDNGKPIFATEFDKPGIYKIWAEFKQNGVVRAFPFVVKIN</sequence>